<evidence type="ECO:0000313" key="3">
    <source>
        <dbReference type="Proteomes" id="UP001230051"/>
    </source>
</evidence>
<dbReference type="PANTHER" id="PTHR12232">
    <property type="entry name" value="SH3 DOMAIN-BINDING GLUTAMIC ACID-RICH-LIKE PROTEIN"/>
    <property type="match status" value="1"/>
</dbReference>
<proteinExistence type="inferred from homology"/>
<dbReference type="InterPro" id="IPR036249">
    <property type="entry name" value="Thioredoxin-like_sf"/>
</dbReference>
<dbReference type="Proteomes" id="UP001230051">
    <property type="component" value="Unassembled WGS sequence"/>
</dbReference>
<dbReference type="PROSITE" id="PS51354">
    <property type="entry name" value="GLUTAREDOXIN_2"/>
    <property type="match status" value="1"/>
</dbReference>
<gene>
    <name evidence="2" type="primary">SH3BGRL3</name>
    <name evidence="2" type="ORF">AOXY_G11141</name>
</gene>
<organism evidence="2 3">
    <name type="scientific">Acipenser oxyrinchus oxyrinchus</name>
    <dbReference type="NCBI Taxonomy" id="40147"/>
    <lineage>
        <taxon>Eukaryota</taxon>
        <taxon>Metazoa</taxon>
        <taxon>Chordata</taxon>
        <taxon>Craniata</taxon>
        <taxon>Vertebrata</taxon>
        <taxon>Euteleostomi</taxon>
        <taxon>Actinopterygii</taxon>
        <taxon>Chondrostei</taxon>
        <taxon>Acipenseriformes</taxon>
        <taxon>Acipenseridae</taxon>
        <taxon>Acipenser</taxon>
    </lineage>
</organism>
<keyword evidence="3" id="KW-1185">Reference proteome</keyword>
<dbReference type="InterPro" id="IPR051033">
    <property type="entry name" value="SH3BGR"/>
</dbReference>
<dbReference type="InterPro" id="IPR006993">
    <property type="entry name" value="Glut_rich_SH3-bd"/>
</dbReference>
<dbReference type="AlphaFoldDB" id="A0AAD8DFU4"/>
<evidence type="ECO:0000313" key="2">
    <source>
        <dbReference type="EMBL" id="KAK1168246.1"/>
    </source>
</evidence>
<dbReference type="GO" id="GO:0005737">
    <property type="term" value="C:cytoplasm"/>
    <property type="evidence" value="ECO:0007669"/>
    <property type="project" value="TreeGrafter"/>
</dbReference>
<dbReference type="Gene3D" id="3.40.30.10">
    <property type="entry name" value="Glutaredoxin"/>
    <property type="match status" value="1"/>
</dbReference>
<accession>A0AAD8DFU4</accession>
<sequence length="103" mass="11849">MFIFKRLQAQMSMTVQVYICNVTPSRNIRSMQAEVTRILEASKIPFELIDIASGETLLEEMRSKTSNPSALPPQIFNNDVYCGDYYQLHEATENGELLQFLRL</sequence>
<protein>
    <submittedName>
        <fullName evidence="2">SH3 domain-binding glutamic acid-rich-like protein 3</fullName>
    </submittedName>
</protein>
<dbReference type="SUPFAM" id="SSF52833">
    <property type="entry name" value="Thioredoxin-like"/>
    <property type="match status" value="1"/>
</dbReference>
<dbReference type="EMBL" id="JAGXEW010000009">
    <property type="protein sequence ID" value="KAK1168246.1"/>
    <property type="molecule type" value="Genomic_DNA"/>
</dbReference>
<evidence type="ECO:0000256" key="1">
    <source>
        <dbReference type="ARBA" id="ARBA00007764"/>
    </source>
</evidence>
<reference evidence="2" key="1">
    <citation type="submission" date="2022-02" db="EMBL/GenBank/DDBJ databases">
        <title>Atlantic sturgeon de novo genome assembly.</title>
        <authorList>
            <person name="Stock M."/>
            <person name="Klopp C."/>
            <person name="Guiguen Y."/>
            <person name="Cabau C."/>
            <person name="Parinello H."/>
            <person name="Santidrian Yebra-Pimentel E."/>
            <person name="Kuhl H."/>
            <person name="Dirks R.P."/>
            <person name="Guessner J."/>
            <person name="Wuertz S."/>
            <person name="Du K."/>
            <person name="Schartl M."/>
        </authorList>
    </citation>
    <scope>NUCLEOTIDE SEQUENCE</scope>
    <source>
        <strain evidence="2">STURGEONOMICS-FGT-2020</strain>
        <tissue evidence="2">Whole blood</tissue>
    </source>
</reference>
<dbReference type="PANTHER" id="PTHR12232:SF6">
    <property type="entry name" value="SH3 DOMAIN-BINDING GLUTAMIC ACID-RICH-LIKE PROTEIN 3"/>
    <property type="match status" value="1"/>
</dbReference>
<dbReference type="Pfam" id="PF04908">
    <property type="entry name" value="SH3BGR"/>
    <property type="match status" value="1"/>
</dbReference>
<name>A0AAD8DFU4_ACIOX</name>
<comment type="caution">
    <text evidence="2">The sequence shown here is derived from an EMBL/GenBank/DDBJ whole genome shotgun (WGS) entry which is preliminary data.</text>
</comment>
<comment type="similarity">
    <text evidence="1">Belongs to the SH3BGR family.</text>
</comment>